<dbReference type="PROSITE" id="PS01124">
    <property type="entry name" value="HTH_ARAC_FAMILY_2"/>
    <property type="match status" value="1"/>
</dbReference>
<evidence type="ECO:0000313" key="5">
    <source>
        <dbReference type="Proteomes" id="UP000439986"/>
    </source>
</evidence>
<evidence type="ECO:0000256" key="1">
    <source>
        <dbReference type="ARBA" id="ARBA00023015"/>
    </source>
</evidence>
<accession>A0A844D450</accession>
<evidence type="ECO:0000313" key="4">
    <source>
        <dbReference type="EMBL" id="MRW84575.1"/>
    </source>
</evidence>
<feature type="domain" description="HTH araC/xylS-type" evidence="3">
    <location>
        <begin position="249"/>
        <end position="302"/>
    </location>
</feature>
<dbReference type="Pfam" id="PF12833">
    <property type="entry name" value="HTH_18"/>
    <property type="match status" value="1"/>
</dbReference>
<comment type="caution">
    <text evidence="4">The sequence shown here is derived from an EMBL/GenBank/DDBJ whole genome shotgun (WGS) entry which is preliminary data.</text>
</comment>
<dbReference type="EMBL" id="WKJL01000006">
    <property type="protein sequence ID" value="MRW84575.1"/>
    <property type="molecule type" value="Genomic_DNA"/>
</dbReference>
<dbReference type="GO" id="GO:0003700">
    <property type="term" value="F:DNA-binding transcription factor activity"/>
    <property type="evidence" value="ECO:0007669"/>
    <property type="project" value="InterPro"/>
</dbReference>
<keyword evidence="1" id="KW-0805">Transcription regulation</keyword>
<dbReference type="Proteomes" id="UP000439986">
    <property type="component" value="Unassembled WGS sequence"/>
</dbReference>
<dbReference type="InterPro" id="IPR018060">
    <property type="entry name" value="HTH_AraC"/>
</dbReference>
<evidence type="ECO:0000259" key="3">
    <source>
        <dbReference type="PROSITE" id="PS01124"/>
    </source>
</evidence>
<dbReference type="SMART" id="SM00342">
    <property type="entry name" value="HTH_ARAC"/>
    <property type="match status" value="1"/>
</dbReference>
<evidence type="ECO:0000256" key="2">
    <source>
        <dbReference type="ARBA" id="ARBA00023163"/>
    </source>
</evidence>
<keyword evidence="5" id="KW-1185">Reference proteome</keyword>
<name>A0A844D450_9BURK</name>
<keyword evidence="2" id="KW-0804">Transcription</keyword>
<proteinExistence type="predicted"/>
<dbReference type="SUPFAM" id="SSF46689">
    <property type="entry name" value="Homeodomain-like"/>
    <property type="match status" value="1"/>
</dbReference>
<gene>
    <name evidence="4" type="ORF">GJ698_10810</name>
</gene>
<protein>
    <submittedName>
        <fullName evidence="4">Helix-turn-helix domain-containing protein</fullName>
    </submittedName>
</protein>
<dbReference type="Gene3D" id="1.10.10.60">
    <property type="entry name" value="Homeodomain-like"/>
    <property type="match status" value="1"/>
</dbReference>
<dbReference type="GO" id="GO:0043565">
    <property type="term" value="F:sequence-specific DNA binding"/>
    <property type="evidence" value="ECO:0007669"/>
    <property type="project" value="InterPro"/>
</dbReference>
<organism evidence="4 5">
    <name type="scientific">Duganella aquatilis</name>
    <dbReference type="NCBI Taxonomy" id="2666082"/>
    <lineage>
        <taxon>Bacteria</taxon>
        <taxon>Pseudomonadati</taxon>
        <taxon>Pseudomonadota</taxon>
        <taxon>Betaproteobacteria</taxon>
        <taxon>Burkholderiales</taxon>
        <taxon>Oxalobacteraceae</taxon>
        <taxon>Telluria group</taxon>
        <taxon>Duganella</taxon>
    </lineage>
</organism>
<reference evidence="4 5" key="1">
    <citation type="submission" date="2019-11" db="EMBL/GenBank/DDBJ databases">
        <title>Novel species isolated from a subtropical stream in China.</title>
        <authorList>
            <person name="Lu H."/>
        </authorList>
    </citation>
    <scope>NUCLEOTIDE SEQUENCE [LARGE SCALE GENOMIC DNA]</scope>
    <source>
        <strain evidence="4 5">FT26W</strain>
    </source>
</reference>
<dbReference type="InterPro" id="IPR009057">
    <property type="entry name" value="Homeodomain-like_sf"/>
</dbReference>
<dbReference type="AlphaFoldDB" id="A0A844D450"/>
<dbReference type="RefSeq" id="WP_154357634.1">
    <property type="nucleotide sequence ID" value="NZ_WKJL01000006.1"/>
</dbReference>
<sequence length="323" mass="34929">MTVKDSAGWVPSSLVFAIEFEARWTAESRFASSVLSAIAGQLPFHRYFGAGRRARTLGVGADAVERAAHEATSLTFHPVDGFLLGLEDPRAVVERMNASNARDLGREWDRQRDRLFAEYVDGGEASPLADRPPFWSISSGGGPDGFRLHACRVSPDGFDDPKICQIASLATIHYAVEYAQRRACGQVRGDRTLSGIACALGVERSAAAEAAWVLERERRIPVDVLAARLGCRKRTLERELQAVGLTAGKLRLAQMVVGATNQLHSGASLTQIAADQEFADLAHMTRVFKSSCGMSPSALRGSRPSLVERAPRRGFGLALPAAR</sequence>